<proteinExistence type="predicted"/>
<feature type="region of interest" description="Disordered" evidence="1">
    <location>
        <begin position="1"/>
        <end position="31"/>
    </location>
</feature>
<comment type="caution">
    <text evidence="2">The sequence shown here is derived from an EMBL/GenBank/DDBJ whole genome shotgun (WGS) entry which is preliminary data.</text>
</comment>
<sequence>MHANYTGTNTASDIHEESNIGESSVLVTAEY</sequence>
<evidence type="ECO:0000313" key="2">
    <source>
        <dbReference type="EMBL" id="RSX55622.1"/>
    </source>
</evidence>
<dbReference type="EMBL" id="QXGM01000001">
    <property type="protein sequence ID" value="RSX55622.1"/>
    <property type="molecule type" value="Genomic_DNA"/>
</dbReference>
<dbReference type="AlphaFoldDB" id="A0A430FRW3"/>
<feature type="compositionally biased region" description="Polar residues" evidence="1">
    <location>
        <begin position="20"/>
        <end position="31"/>
    </location>
</feature>
<keyword evidence="3" id="KW-1185">Reference proteome</keyword>
<reference evidence="2 3" key="1">
    <citation type="submission" date="2018-09" db="EMBL/GenBank/DDBJ databases">
        <title>Characterization of the phylogenetic diversity of five novel species belonging to the genus Bifidobacterium.</title>
        <authorList>
            <person name="Lugli G.A."/>
            <person name="Duranti S."/>
            <person name="Milani C."/>
        </authorList>
    </citation>
    <scope>NUCLEOTIDE SEQUENCE [LARGE SCALE GENOMIC DNA]</scope>
    <source>
        <strain evidence="2 3">2036B</strain>
    </source>
</reference>
<evidence type="ECO:0000256" key="1">
    <source>
        <dbReference type="SAM" id="MobiDB-lite"/>
    </source>
</evidence>
<evidence type="ECO:0000313" key="3">
    <source>
        <dbReference type="Proteomes" id="UP000287609"/>
    </source>
</evidence>
<dbReference type="Proteomes" id="UP000287609">
    <property type="component" value="Unassembled WGS sequence"/>
</dbReference>
<organism evidence="2 3">
    <name type="scientific">Bifidobacterium dolichotidis</name>
    <dbReference type="NCBI Taxonomy" id="2306976"/>
    <lineage>
        <taxon>Bacteria</taxon>
        <taxon>Bacillati</taxon>
        <taxon>Actinomycetota</taxon>
        <taxon>Actinomycetes</taxon>
        <taxon>Bifidobacteriales</taxon>
        <taxon>Bifidobacteriaceae</taxon>
        <taxon>Bifidobacterium</taxon>
    </lineage>
</organism>
<feature type="compositionally biased region" description="Polar residues" evidence="1">
    <location>
        <begin position="1"/>
        <end position="12"/>
    </location>
</feature>
<gene>
    <name evidence="2" type="ORF">D2E26_0185</name>
</gene>
<accession>A0A430FRW3</accession>
<protein>
    <submittedName>
        <fullName evidence="2">Uncharacterized protein</fullName>
    </submittedName>
</protein>
<name>A0A430FRW3_9BIFI</name>